<evidence type="ECO:0000256" key="3">
    <source>
        <dbReference type="ARBA" id="ARBA00022989"/>
    </source>
</evidence>
<dbReference type="GO" id="GO:0016020">
    <property type="term" value="C:membrane"/>
    <property type="evidence" value="ECO:0007669"/>
    <property type="project" value="UniProtKB-SubCell"/>
</dbReference>
<proteinExistence type="predicted"/>
<dbReference type="PANTHER" id="PTHR20855">
    <property type="entry name" value="ADIPOR/PROGESTIN RECEPTOR-RELATED"/>
    <property type="match status" value="1"/>
</dbReference>
<dbReference type="GO" id="GO:0038023">
    <property type="term" value="F:signaling receptor activity"/>
    <property type="evidence" value="ECO:0007669"/>
    <property type="project" value="TreeGrafter"/>
</dbReference>
<reference evidence="7 8" key="1">
    <citation type="submission" date="2024-01" db="EMBL/GenBank/DDBJ databases">
        <title>Genome assemblies of Stephania.</title>
        <authorList>
            <person name="Yang L."/>
        </authorList>
    </citation>
    <scope>NUCLEOTIDE SEQUENCE [LARGE SCALE GENOMIC DNA]</scope>
    <source>
        <strain evidence="7">YNDBR</strain>
        <tissue evidence="7">Leaf</tissue>
    </source>
</reference>
<evidence type="ECO:0008006" key="9">
    <source>
        <dbReference type="Google" id="ProtNLM"/>
    </source>
</evidence>
<dbReference type="GO" id="GO:0009744">
    <property type="term" value="P:response to sucrose"/>
    <property type="evidence" value="ECO:0007669"/>
    <property type="project" value="UniProtKB-ARBA"/>
</dbReference>
<keyword evidence="8" id="KW-1185">Reference proteome</keyword>
<feature type="transmembrane region" description="Helical" evidence="6">
    <location>
        <begin position="267"/>
        <end position="291"/>
    </location>
</feature>
<keyword evidence="3 6" id="KW-1133">Transmembrane helix</keyword>
<feature type="transmembrane region" description="Helical" evidence="6">
    <location>
        <begin position="89"/>
        <end position="110"/>
    </location>
</feature>
<feature type="transmembrane region" description="Helical" evidence="6">
    <location>
        <begin position="234"/>
        <end position="255"/>
    </location>
</feature>
<keyword evidence="5" id="KW-0479">Metal-binding</keyword>
<feature type="transmembrane region" description="Helical" evidence="6">
    <location>
        <begin position="175"/>
        <end position="196"/>
    </location>
</feature>
<dbReference type="Pfam" id="PF03006">
    <property type="entry name" value="HlyIII"/>
    <property type="match status" value="1"/>
</dbReference>
<comment type="subcellular location">
    <subcellularLocation>
        <location evidence="1">Membrane</location>
        <topology evidence="1">Multi-pass membrane protein</topology>
    </subcellularLocation>
</comment>
<dbReference type="AlphaFoldDB" id="A0AAP0PG80"/>
<name>A0AAP0PG80_9MAGN</name>
<evidence type="ECO:0000256" key="5">
    <source>
        <dbReference type="PIRSR" id="PIRSR604254-1"/>
    </source>
</evidence>
<dbReference type="GO" id="GO:0009725">
    <property type="term" value="P:response to hormone"/>
    <property type="evidence" value="ECO:0007669"/>
    <property type="project" value="UniProtKB-ARBA"/>
</dbReference>
<keyword evidence="4 6" id="KW-0472">Membrane</keyword>
<feature type="binding site" evidence="5">
    <location>
        <position position="192"/>
    </location>
    <ligand>
        <name>Zn(2+)</name>
        <dbReference type="ChEBI" id="CHEBI:29105"/>
    </ligand>
</feature>
<dbReference type="EMBL" id="JBBNAF010000005">
    <property type="protein sequence ID" value="KAK9141759.1"/>
    <property type="molecule type" value="Genomic_DNA"/>
</dbReference>
<evidence type="ECO:0000256" key="1">
    <source>
        <dbReference type="ARBA" id="ARBA00004141"/>
    </source>
</evidence>
<evidence type="ECO:0000256" key="2">
    <source>
        <dbReference type="ARBA" id="ARBA00022692"/>
    </source>
</evidence>
<feature type="transmembrane region" description="Helical" evidence="6">
    <location>
        <begin position="208"/>
        <end position="228"/>
    </location>
</feature>
<dbReference type="GO" id="GO:0046872">
    <property type="term" value="F:metal ion binding"/>
    <property type="evidence" value="ECO:0007669"/>
    <property type="project" value="UniProtKB-KW"/>
</dbReference>
<evidence type="ECO:0000256" key="6">
    <source>
        <dbReference type="SAM" id="Phobius"/>
    </source>
</evidence>
<sequence>MGLSEEGYAWKRRSVKEMQEIEPVSSKGEDKERKNKRNKKGKCYDLVSYCDLPDYMKDNEYILDYYRANWPIKVAFFSLFRWHNETLNVWTHLIGFGVFMWLTMVNLMQIPLGVDFLGRFTSRSFPSTPATFASNNSKNFFLGEAAAVVDAEKSMNPLDITMQSSILLAPRWPCFVYLGGSMFCLITSSMCHLFCCHSKRLNLLLLQFDYVGIAVMIITSFFPQIYYIFQCNPFWQFVYLSGVTLMGIFTIVTLLSPVFSTGAFRKFRAFLFVSMGCFGIIPAVHASILHWNEPLRFITLAYESAMALSYATGTLFYVSRVPERWKPGWFDLAGHSHQIFHVFVIMGALAHYGAMLVFLKWRDEVGCTR</sequence>
<feature type="binding site" evidence="5">
    <location>
        <position position="341"/>
    </location>
    <ligand>
        <name>Zn(2+)</name>
        <dbReference type="ChEBI" id="CHEBI:29105"/>
    </ligand>
</feature>
<keyword evidence="5" id="KW-0862">Zinc</keyword>
<feature type="binding site" evidence="5">
    <location>
        <position position="337"/>
    </location>
    <ligand>
        <name>Zn(2+)</name>
        <dbReference type="ChEBI" id="CHEBI:29105"/>
    </ligand>
</feature>
<evidence type="ECO:0000313" key="8">
    <source>
        <dbReference type="Proteomes" id="UP001420932"/>
    </source>
</evidence>
<organism evidence="7 8">
    <name type="scientific">Stephania yunnanensis</name>
    <dbReference type="NCBI Taxonomy" id="152371"/>
    <lineage>
        <taxon>Eukaryota</taxon>
        <taxon>Viridiplantae</taxon>
        <taxon>Streptophyta</taxon>
        <taxon>Embryophyta</taxon>
        <taxon>Tracheophyta</taxon>
        <taxon>Spermatophyta</taxon>
        <taxon>Magnoliopsida</taxon>
        <taxon>Ranunculales</taxon>
        <taxon>Menispermaceae</taxon>
        <taxon>Menispermoideae</taxon>
        <taxon>Cissampelideae</taxon>
        <taxon>Stephania</taxon>
    </lineage>
</organism>
<keyword evidence="2 6" id="KW-0812">Transmembrane</keyword>
<protein>
    <recommendedName>
        <fullName evidence="9">Heptahelical transmembrane protein 1-like</fullName>
    </recommendedName>
</protein>
<dbReference type="Proteomes" id="UP001420932">
    <property type="component" value="Unassembled WGS sequence"/>
</dbReference>
<feature type="transmembrane region" description="Helical" evidence="6">
    <location>
        <begin position="339"/>
        <end position="359"/>
    </location>
</feature>
<dbReference type="PANTHER" id="PTHR20855:SF115">
    <property type="entry name" value="HEPTAHELICAL TRANSMEMBRANE PROTEIN 1"/>
    <property type="match status" value="1"/>
</dbReference>
<dbReference type="InterPro" id="IPR004254">
    <property type="entry name" value="AdipoR/HlyIII-related"/>
</dbReference>
<comment type="caution">
    <text evidence="7">The sequence shown here is derived from an EMBL/GenBank/DDBJ whole genome shotgun (WGS) entry which is preliminary data.</text>
</comment>
<gene>
    <name evidence="7" type="ORF">Syun_011159</name>
</gene>
<evidence type="ECO:0000313" key="7">
    <source>
        <dbReference type="EMBL" id="KAK9141759.1"/>
    </source>
</evidence>
<evidence type="ECO:0000256" key="4">
    <source>
        <dbReference type="ARBA" id="ARBA00023136"/>
    </source>
</evidence>
<accession>A0AAP0PG80</accession>